<sequence length="114" mass="12637">MVFSLLYALLEPEDSDHFLSLTVTAMSSLSLMGSLHALDLDAVVSNSCEVQYTNLWRLFIDPKIKVGSLRPVENHGFVGASGNSTSIHRDDDDDDDRITIRNVDTVLATEKKQL</sequence>
<accession>A0A2H3E182</accession>
<organism evidence="1 2">
    <name type="scientific">Armillaria gallica</name>
    <name type="common">Bulbous honey fungus</name>
    <name type="synonym">Armillaria bulbosa</name>
    <dbReference type="NCBI Taxonomy" id="47427"/>
    <lineage>
        <taxon>Eukaryota</taxon>
        <taxon>Fungi</taxon>
        <taxon>Dikarya</taxon>
        <taxon>Basidiomycota</taxon>
        <taxon>Agaricomycotina</taxon>
        <taxon>Agaricomycetes</taxon>
        <taxon>Agaricomycetidae</taxon>
        <taxon>Agaricales</taxon>
        <taxon>Marasmiineae</taxon>
        <taxon>Physalacriaceae</taxon>
        <taxon>Armillaria</taxon>
    </lineage>
</organism>
<keyword evidence="2" id="KW-1185">Reference proteome</keyword>
<reference evidence="2" key="1">
    <citation type="journal article" date="2017" name="Nat. Ecol. Evol.">
        <title>Genome expansion and lineage-specific genetic innovations in the forest pathogenic fungi Armillaria.</title>
        <authorList>
            <person name="Sipos G."/>
            <person name="Prasanna A.N."/>
            <person name="Walter M.C."/>
            <person name="O'Connor E."/>
            <person name="Balint B."/>
            <person name="Krizsan K."/>
            <person name="Kiss B."/>
            <person name="Hess J."/>
            <person name="Varga T."/>
            <person name="Slot J."/>
            <person name="Riley R."/>
            <person name="Boka B."/>
            <person name="Rigling D."/>
            <person name="Barry K."/>
            <person name="Lee J."/>
            <person name="Mihaltcheva S."/>
            <person name="LaButti K."/>
            <person name="Lipzen A."/>
            <person name="Waldron R."/>
            <person name="Moloney N.M."/>
            <person name="Sperisen C."/>
            <person name="Kredics L."/>
            <person name="Vagvoelgyi C."/>
            <person name="Patrignani A."/>
            <person name="Fitzpatrick D."/>
            <person name="Nagy I."/>
            <person name="Doyle S."/>
            <person name="Anderson J.B."/>
            <person name="Grigoriev I.V."/>
            <person name="Gueldener U."/>
            <person name="Muensterkoetter M."/>
            <person name="Nagy L.G."/>
        </authorList>
    </citation>
    <scope>NUCLEOTIDE SEQUENCE [LARGE SCALE GENOMIC DNA]</scope>
    <source>
        <strain evidence="2">Ar21-2</strain>
    </source>
</reference>
<name>A0A2H3E182_ARMGA</name>
<protein>
    <submittedName>
        <fullName evidence="1">Uncharacterized protein</fullName>
    </submittedName>
</protein>
<dbReference type="InParanoid" id="A0A2H3E182"/>
<proteinExistence type="predicted"/>
<evidence type="ECO:0000313" key="1">
    <source>
        <dbReference type="EMBL" id="PBK97452.1"/>
    </source>
</evidence>
<dbReference type="Proteomes" id="UP000217790">
    <property type="component" value="Unassembled WGS sequence"/>
</dbReference>
<dbReference type="AlphaFoldDB" id="A0A2H3E182"/>
<evidence type="ECO:0000313" key="2">
    <source>
        <dbReference type="Proteomes" id="UP000217790"/>
    </source>
</evidence>
<gene>
    <name evidence="1" type="ORF">ARMGADRAFT_1075933</name>
</gene>
<dbReference type="EMBL" id="KZ293649">
    <property type="protein sequence ID" value="PBK97452.1"/>
    <property type="molecule type" value="Genomic_DNA"/>
</dbReference>